<organism evidence="2 5">
    <name type="scientific">Phocaeicola plebeius</name>
    <dbReference type="NCBI Taxonomy" id="310297"/>
    <lineage>
        <taxon>Bacteria</taxon>
        <taxon>Pseudomonadati</taxon>
        <taxon>Bacteroidota</taxon>
        <taxon>Bacteroidia</taxon>
        <taxon>Bacteroidales</taxon>
        <taxon>Bacteroidaceae</taxon>
        <taxon>Phocaeicola</taxon>
    </lineage>
</organism>
<dbReference type="InterPro" id="IPR013320">
    <property type="entry name" value="ConA-like_dom_sf"/>
</dbReference>
<accession>A0A3E4MS42</accession>
<dbReference type="GO" id="GO:0004553">
    <property type="term" value="F:hydrolase activity, hydrolyzing O-glycosyl compounds"/>
    <property type="evidence" value="ECO:0007669"/>
    <property type="project" value="UniProtKB-ARBA"/>
</dbReference>
<keyword evidence="5" id="KW-1185">Reference proteome</keyword>
<comment type="caution">
    <text evidence="2">The sequence shown here is derived from an EMBL/GenBank/DDBJ whole genome shotgun (WGS) entry which is preliminary data.</text>
</comment>
<evidence type="ECO:0000259" key="1">
    <source>
        <dbReference type="Pfam" id="PF08522"/>
    </source>
</evidence>
<dbReference type="Gene3D" id="2.60.40.1740">
    <property type="entry name" value="hypothetical protein (bacova_03559)"/>
    <property type="match status" value="1"/>
</dbReference>
<protein>
    <submittedName>
        <fullName evidence="2">DUF1735 domain-containing protein</fullName>
    </submittedName>
</protein>
<dbReference type="Pfam" id="PF13385">
    <property type="entry name" value="Laminin_G_3"/>
    <property type="match status" value="1"/>
</dbReference>
<sequence length="392" mass="44296">MKKNLYFSIFAGTLLICSCQNELYKDATSEYRSAQGAYIKTGESSQVFVEEGKEVDVKSITVSLVQQENDTKTVTVEAGNKEQLEAYNKKHGTDYLMLPPEMYEVGKEVVFNSKQTLQYLPVKFKDVKFSLQGSYALPVKLGGGTVPVIDSESESLIVLEQRIKTKCLRIDGYGSEDAKMFPDDFKVDQWTMEVMVNRSAYQSNNRSICGTKLVSGSGALDEIYPRFGDVTIRPDQLQFKTGGSQIDVPADVFTAQPDTWYMIAFVYDGKKNYVYVNGELVADREIRTGPYGLVGFWIGGTNELVREIRFWKTARTPQQLKQFMWKTVDGSDENLLLYYPLNGKKRNLETGEITEDETMLWDFSNNAKHLPLPSGAKFDDNDGKGFMFPLVD</sequence>
<dbReference type="EMBL" id="QSTF01000080">
    <property type="protein sequence ID" value="RGM34185.1"/>
    <property type="molecule type" value="Genomic_DNA"/>
</dbReference>
<evidence type="ECO:0000313" key="5">
    <source>
        <dbReference type="Proteomes" id="UP000260862"/>
    </source>
</evidence>
<dbReference type="GO" id="GO:0005975">
    <property type="term" value="P:carbohydrate metabolic process"/>
    <property type="evidence" value="ECO:0007669"/>
    <property type="project" value="UniProtKB-ARBA"/>
</dbReference>
<dbReference type="AlphaFoldDB" id="A0A3E4MS42"/>
<dbReference type="RefSeq" id="WP_117673853.1">
    <property type="nucleotide sequence ID" value="NZ_CABOGR010000034.1"/>
</dbReference>
<dbReference type="Gene3D" id="2.60.120.200">
    <property type="match status" value="1"/>
</dbReference>
<evidence type="ECO:0000313" key="4">
    <source>
        <dbReference type="Proteomes" id="UP000260780"/>
    </source>
</evidence>
<dbReference type="Proteomes" id="UP000260780">
    <property type="component" value="Unassembled WGS sequence"/>
</dbReference>
<evidence type="ECO:0000313" key="2">
    <source>
        <dbReference type="EMBL" id="RGK52176.1"/>
    </source>
</evidence>
<name>A0A3E4MS42_9BACT</name>
<proteinExistence type="predicted"/>
<evidence type="ECO:0000313" key="3">
    <source>
        <dbReference type="EMBL" id="RGM34185.1"/>
    </source>
</evidence>
<dbReference type="Pfam" id="PF08522">
    <property type="entry name" value="BT_3987-like_N"/>
    <property type="match status" value="1"/>
</dbReference>
<gene>
    <name evidence="3" type="ORF">DXC17_17235</name>
    <name evidence="2" type="ORF">DXD04_14150</name>
</gene>
<dbReference type="SUPFAM" id="SSF49899">
    <property type="entry name" value="Concanavalin A-like lectins/glucanases"/>
    <property type="match status" value="1"/>
</dbReference>
<feature type="domain" description="BT-3987-like N-terminal" evidence="1">
    <location>
        <begin position="37"/>
        <end position="142"/>
    </location>
</feature>
<reference evidence="4 5" key="1">
    <citation type="submission" date="2018-08" db="EMBL/GenBank/DDBJ databases">
        <title>A genome reference for cultivated species of the human gut microbiota.</title>
        <authorList>
            <person name="Zou Y."/>
            <person name="Xue W."/>
            <person name="Luo G."/>
        </authorList>
    </citation>
    <scope>NUCLEOTIDE SEQUENCE [LARGE SCALE GENOMIC DNA]</scope>
    <source>
        <strain evidence="3 4">OM08-14</strain>
        <strain evidence="2 5">TF10-3AC</strain>
    </source>
</reference>
<dbReference type="EMBL" id="QSQT01000034">
    <property type="protein sequence ID" value="RGK52176.1"/>
    <property type="molecule type" value="Genomic_DNA"/>
</dbReference>
<dbReference type="InterPro" id="IPR013728">
    <property type="entry name" value="BT_3987-like_N"/>
</dbReference>
<dbReference type="PROSITE" id="PS51257">
    <property type="entry name" value="PROKAR_LIPOPROTEIN"/>
    <property type="match status" value="1"/>
</dbReference>
<dbReference type="Proteomes" id="UP000260862">
    <property type="component" value="Unassembled WGS sequence"/>
</dbReference>